<name>A0ABW2CZ46_9ACTN</name>
<comment type="caution">
    <text evidence="10">The sequence shown here is derived from an EMBL/GenBank/DDBJ whole genome shotgun (WGS) entry which is preliminary data.</text>
</comment>
<feature type="transmembrane region" description="Helical" evidence="9">
    <location>
        <begin position="202"/>
        <end position="235"/>
    </location>
</feature>
<keyword evidence="7 9" id="KW-0472">Membrane</keyword>
<feature type="compositionally biased region" description="Basic and acidic residues" evidence="8">
    <location>
        <begin position="542"/>
        <end position="579"/>
    </location>
</feature>
<accession>A0ABW2CZ46</accession>
<feature type="transmembrane region" description="Helical" evidence="9">
    <location>
        <begin position="490"/>
        <end position="507"/>
    </location>
</feature>
<feature type="transmembrane region" description="Helical" evidence="9">
    <location>
        <begin position="425"/>
        <end position="444"/>
    </location>
</feature>
<evidence type="ECO:0000256" key="4">
    <source>
        <dbReference type="ARBA" id="ARBA00022679"/>
    </source>
</evidence>
<feature type="transmembrane region" description="Helical" evidence="9">
    <location>
        <begin position="465"/>
        <end position="484"/>
    </location>
</feature>
<feature type="transmembrane region" description="Helical" evidence="9">
    <location>
        <begin position="35"/>
        <end position="56"/>
    </location>
</feature>
<evidence type="ECO:0000313" key="11">
    <source>
        <dbReference type="Proteomes" id="UP001596380"/>
    </source>
</evidence>
<evidence type="ECO:0000256" key="6">
    <source>
        <dbReference type="ARBA" id="ARBA00022989"/>
    </source>
</evidence>
<feature type="compositionally biased region" description="Basic and acidic residues" evidence="8">
    <location>
        <begin position="513"/>
        <end position="522"/>
    </location>
</feature>
<keyword evidence="5 9" id="KW-0812">Transmembrane</keyword>
<feature type="region of interest" description="Disordered" evidence="8">
    <location>
        <begin position="513"/>
        <end position="579"/>
    </location>
</feature>
<dbReference type="PANTHER" id="PTHR33908">
    <property type="entry name" value="MANNOSYLTRANSFERASE YKCB-RELATED"/>
    <property type="match status" value="1"/>
</dbReference>
<evidence type="ECO:0000256" key="2">
    <source>
        <dbReference type="ARBA" id="ARBA00022475"/>
    </source>
</evidence>
<feature type="transmembrane region" description="Helical" evidence="9">
    <location>
        <begin position="108"/>
        <end position="128"/>
    </location>
</feature>
<gene>
    <name evidence="10" type="ORF">ACFQKB_39395</name>
</gene>
<feature type="transmembrane region" description="Helical" evidence="9">
    <location>
        <begin position="148"/>
        <end position="166"/>
    </location>
</feature>
<keyword evidence="6 9" id="KW-1133">Transmembrane helix</keyword>
<evidence type="ECO:0000256" key="8">
    <source>
        <dbReference type="SAM" id="MobiDB-lite"/>
    </source>
</evidence>
<dbReference type="EMBL" id="JBHSXS010000044">
    <property type="protein sequence ID" value="MFC6885879.1"/>
    <property type="molecule type" value="Genomic_DNA"/>
</dbReference>
<evidence type="ECO:0000256" key="9">
    <source>
        <dbReference type="SAM" id="Phobius"/>
    </source>
</evidence>
<comment type="subcellular location">
    <subcellularLocation>
        <location evidence="1">Cell membrane</location>
        <topology evidence="1">Multi-pass membrane protein</topology>
    </subcellularLocation>
</comment>
<keyword evidence="2" id="KW-1003">Cell membrane</keyword>
<feature type="transmembrane region" description="Helical" evidence="9">
    <location>
        <begin position="242"/>
        <end position="261"/>
    </location>
</feature>
<evidence type="ECO:0008006" key="12">
    <source>
        <dbReference type="Google" id="ProtNLM"/>
    </source>
</evidence>
<feature type="region of interest" description="Disordered" evidence="8">
    <location>
        <begin position="1"/>
        <end position="25"/>
    </location>
</feature>
<evidence type="ECO:0000256" key="1">
    <source>
        <dbReference type="ARBA" id="ARBA00004651"/>
    </source>
</evidence>
<dbReference type="RefSeq" id="WP_160821988.1">
    <property type="nucleotide sequence ID" value="NZ_JBHSXE010000001.1"/>
</dbReference>
<dbReference type="PANTHER" id="PTHR33908:SF11">
    <property type="entry name" value="MEMBRANE PROTEIN"/>
    <property type="match status" value="1"/>
</dbReference>
<proteinExistence type="predicted"/>
<keyword evidence="4" id="KW-0808">Transferase</keyword>
<keyword evidence="3" id="KW-0328">Glycosyltransferase</keyword>
<feature type="transmembrane region" description="Helical" evidence="9">
    <location>
        <begin position="178"/>
        <end position="196"/>
    </location>
</feature>
<evidence type="ECO:0000256" key="7">
    <source>
        <dbReference type="ARBA" id="ARBA00023136"/>
    </source>
</evidence>
<reference evidence="11" key="1">
    <citation type="journal article" date="2019" name="Int. J. Syst. Evol. Microbiol.">
        <title>The Global Catalogue of Microorganisms (GCM) 10K type strain sequencing project: providing services to taxonomists for standard genome sequencing and annotation.</title>
        <authorList>
            <consortium name="The Broad Institute Genomics Platform"/>
            <consortium name="The Broad Institute Genome Sequencing Center for Infectious Disease"/>
            <person name="Wu L."/>
            <person name="Ma J."/>
        </authorList>
    </citation>
    <scope>NUCLEOTIDE SEQUENCE [LARGE SCALE GENOMIC DNA]</scope>
    <source>
        <strain evidence="11">JCM 3369</strain>
    </source>
</reference>
<keyword evidence="11" id="KW-1185">Reference proteome</keyword>
<dbReference type="Proteomes" id="UP001596380">
    <property type="component" value="Unassembled WGS sequence"/>
</dbReference>
<evidence type="ECO:0000256" key="5">
    <source>
        <dbReference type="ARBA" id="ARBA00022692"/>
    </source>
</evidence>
<protein>
    <recommendedName>
        <fullName evidence="12">Dolichyl-phosphate-mannose-protein mannosyltransferase</fullName>
    </recommendedName>
</protein>
<evidence type="ECO:0000313" key="10">
    <source>
        <dbReference type="EMBL" id="MFC6885879.1"/>
    </source>
</evidence>
<organism evidence="10 11">
    <name type="scientific">Actinomadura yumaensis</name>
    <dbReference type="NCBI Taxonomy" id="111807"/>
    <lineage>
        <taxon>Bacteria</taxon>
        <taxon>Bacillati</taxon>
        <taxon>Actinomycetota</taxon>
        <taxon>Actinomycetes</taxon>
        <taxon>Streptosporangiales</taxon>
        <taxon>Thermomonosporaceae</taxon>
        <taxon>Actinomadura</taxon>
    </lineage>
</organism>
<sequence length="579" mass="62976">MSVSPPVSKSVESSQGGGASPRPAVRTGAARLGRFAAAHALFGCVLAAAVWIRVIAVKGYPAPLWFGDSQGYLKAAIHLAPGATRPSGYPFLLWLIKPFHSFTVMVAVQHAVGVLIGVLVYVLVWRAARAAWPPAPDGAEGRFGRFGWRVWVPGLIAAPLTVPVLMPVHQIALEHMLMADNLFTFVLLAAVTAALWRRRMTWWLGALAGLLAAGAALTRSAGLPLIAVILVAMVLRRAGWRACVAAVLAFVAPMLGYMGWFKAEHGEFALSKADQIWLYGRTAAFADCKVIKPRPELAIMCPKRTDPRMSPAFASMWTGDSPFRKIPGWVTGPTANKLAGEFAWAAIKAQPGDYAKVVYEDTMRSFDWEREAYPTPWTWLQYEFPEGEGWPDEQALIAEQYDPGGGEFRVVDPWAKTMLKYQDRYAMPDAVLGIILLAGLAAALPHIRRNGRWTLLGPVRHWGTGALLPWGMSLALLVIPAATADFDYRYILPAVPFACLALGLALIPPPRELRTAPAPREDDHDDAPPEPAEPAAEPAAEATEKAVPEKETADDKERAKEPAKEQDREPVGDEAADAR</sequence>
<feature type="compositionally biased region" description="Low complexity" evidence="8">
    <location>
        <begin position="1"/>
        <end position="14"/>
    </location>
</feature>
<dbReference type="InterPro" id="IPR050297">
    <property type="entry name" value="LipidA_mod_glycosyltrf_83"/>
</dbReference>
<evidence type="ECO:0000256" key="3">
    <source>
        <dbReference type="ARBA" id="ARBA00022676"/>
    </source>
</evidence>